<name>A0A1E5IRQ6_SHECO</name>
<evidence type="ECO:0000313" key="2">
    <source>
        <dbReference type="EMBL" id="OEG73221.1"/>
    </source>
</evidence>
<comment type="caution">
    <text evidence="2">The sequence shown here is derived from an EMBL/GenBank/DDBJ whole genome shotgun (WGS) entry which is preliminary data.</text>
</comment>
<evidence type="ECO:0000313" key="3">
    <source>
        <dbReference type="Proteomes" id="UP000095230"/>
    </source>
</evidence>
<dbReference type="RefSeq" id="WP_037427952.1">
    <property type="nucleotide sequence ID" value="NZ_BPFF01000001.1"/>
</dbReference>
<organism evidence="2 3">
    <name type="scientific">Shewanella colwelliana</name>
    <name type="common">Alteromonas colwelliana</name>
    <dbReference type="NCBI Taxonomy" id="23"/>
    <lineage>
        <taxon>Bacteria</taxon>
        <taxon>Pseudomonadati</taxon>
        <taxon>Pseudomonadota</taxon>
        <taxon>Gammaproteobacteria</taxon>
        <taxon>Alteromonadales</taxon>
        <taxon>Shewanellaceae</taxon>
        <taxon>Shewanella</taxon>
    </lineage>
</organism>
<feature type="chain" id="PRO_5009179063" evidence="1">
    <location>
        <begin position="23"/>
        <end position="101"/>
    </location>
</feature>
<evidence type="ECO:0000256" key="1">
    <source>
        <dbReference type="SAM" id="SignalP"/>
    </source>
</evidence>
<dbReference type="EMBL" id="MCBT01000043">
    <property type="protein sequence ID" value="OEG73221.1"/>
    <property type="molecule type" value="Genomic_DNA"/>
</dbReference>
<gene>
    <name evidence="2" type="ORF">BEL05_13190</name>
</gene>
<dbReference type="AlphaFoldDB" id="A0A1E5IRQ6"/>
<keyword evidence="1" id="KW-0732">Signal</keyword>
<sequence>MKLLASATLVIASLLLSPAALAERPDFSKTVAAQSDYRFADNQPIKKNYIVQRTTRHDFSKTTAANRQYDFSYNNASPHCSDNAVSTQHDFSKTVAASRPS</sequence>
<accession>A0A1E5IRQ6</accession>
<feature type="signal peptide" evidence="1">
    <location>
        <begin position="1"/>
        <end position="22"/>
    </location>
</feature>
<dbReference type="Proteomes" id="UP000095230">
    <property type="component" value="Unassembled WGS sequence"/>
</dbReference>
<dbReference type="OrthoDB" id="6272530at2"/>
<reference evidence="2 3" key="1">
    <citation type="submission" date="2016-07" db="EMBL/GenBank/DDBJ databases">
        <title>Whole-genome of two Shewanella species isolated from a digestive organ of sea cucumber Apostichopus japonicus Selenka 1867.</title>
        <authorList>
            <person name="Hong H.-H."/>
            <person name="Choi H."/>
            <person name="Cheon S."/>
            <person name="Oh J.-S."/>
            <person name="Lee H.-G."/>
            <person name="Park C."/>
        </authorList>
    </citation>
    <scope>NUCLEOTIDE SEQUENCE [LARGE SCALE GENOMIC DNA]</scope>
    <source>
        <strain evidence="2 3">CSB03KR</strain>
    </source>
</reference>
<proteinExistence type="predicted"/>
<protein>
    <submittedName>
        <fullName evidence="2">Uncharacterized protein</fullName>
    </submittedName>
</protein>